<comment type="catalytic activity">
    <reaction evidence="1">
        <text>ATP + protein L-histidine = ADP + protein N-phospho-L-histidine.</text>
        <dbReference type="EC" id="2.7.13.3"/>
    </reaction>
</comment>
<evidence type="ECO:0000259" key="6">
    <source>
        <dbReference type="PROSITE" id="PS50110"/>
    </source>
</evidence>
<reference evidence="10" key="1">
    <citation type="journal article" date="2019" name="Int. J. Syst. Evol. Microbiol.">
        <title>The Global Catalogue of Microorganisms (GCM) 10K type strain sequencing project: providing services to taxonomists for standard genome sequencing and annotation.</title>
        <authorList>
            <consortium name="The Broad Institute Genomics Platform"/>
            <consortium name="The Broad Institute Genome Sequencing Center for Infectious Disease"/>
            <person name="Wu L."/>
            <person name="Ma J."/>
        </authorList>
    </citation>
    <scope>NUCLEOTIDE SEQUENCE [LARGE SCALE GENOMIC DNA]</scope>
    <source>
        <strain evidence="10">CG52</strain>
    </source>
</reference>
<dbReference type="InterPro" id="IPR000014">
    <property type="entry name" value="PAS"/>
</dbReference>
<dbReference type="SMART" id="SM00387">
    <property type="entry name" value="HATPase_c"/>
    <property type="match status" value="1"/>
</dbReference>
<dbReference type="Gene3D" id="3.30.565.10">
    <property type="entry name" value="Histidine kinase-like ATPase, C-terminal domain"/>
    <property type="match status" value="1"/>
</dbReference>
<dbReference type="InterPro" id="IPR001789">
    <property type="entry name" value="Sig_transdc_resp-reg_receiver"/>
</dbReference>
<organism evidence="9 10">
    <name type="scientific">Rhizobium helianthi</name>
    <dbReference type="NCBI Taxonomy" id="1132695"/>
    <lineage>
        <taxon>Bacteria</taxon>
        <taxon>Pseudomonadati</taxon>
        <taxon>Pseudomonadota</taxon>
        <taxon>Alphaproteobacteria</taxon>
        <taxon>Hyphomicrobiales</taxon>
        <taxon>Rhizobiaceae</taxon>
        <taxon>Rhizobium/Agrobacterium group</taxon>
        <taxon>Rhizobium</taxon>
    </lineage>
</organism>
<dbReference type="InterPro" id="IPR036097">
    <property type="entry name" value="HisK_dim/P_sf"/>
</dbReference>
<proteinExistence type="predicted"/>
<dbReference type="CDD" id="cd00130">
    <property type="entry name" value="PAS"/>
    <property type="match status" value="1"/>
</dbReference>
<dbReference type="SUPFAM" id="SSF47384">
    <property type="entry name" value="Homodimeric domain of signal transducing histidine kinase"/>
    <property type="match status" value="1"/>
</dbReference>
<keyword evidence="10" id="KW-1185">Reference proteome</keyword>
<dbReference type="PROSITE" id="PS50113">
    <property type="entry name" value="PAC"/>
    <property type="match status" value="1"/>
</dbReference>
<dbReference type="PROSITE" id="PS50110">
    <property type="entry name" value="RESPONSE_REGULATORY"/>
    <property type="match status" value="1"/>
</dbReference>
<dbReference type="Gene3D" id="3.40.50.2300">
    <property type="match status" value="1"/>
</dbReference>
<keyword evidence="3 4" id="KW-0597">Phosphoprotein</keyword>
<dbReference type="SMART" id="SM00388">
    <property type="entry name" value="HisKA"/>
    <property type="match status" value="1"/>
</dbReference>
<dbReference type="Pfam" id="PF00512">
    <property type="entry name" value="HisKA"/>
    <property type="match status" value="1"/>
</dbReference>
<sequence length="517" mass="56743">MAEGRTVRRQVQDRYRLLIESIIDYAIYMLDQDGHVASWNPGARRLKGYDADEIVGLHFSSFYTEEDRAKREPWRGLEAAAREGRFENEGWRVRKDGTRFWASIVIDAIRDDDGNLLGFAKITRDISEKREAQLALARAREELFQAQKLEAIGQMTGGIAHDFNNLLTAVLGSLTLLQKRLPPDPECEALVKSALVGAERGATLTRRLLAFSRRQDLDVKAVKPVALAAGMLELASRFLDPDIELTTAFEENIPEVLTDANQLEMALLNLIMNARDAMPKGGEILIGVRHCEPAGEAQDNGLPWVELYVRDEGHGMDEKTLEQATAPFFTTKGIGKGTGLGLAMVHALMEQSGGALRILSKPGAGTTVSMVFPAAPVAEGPQPETETAEPAMPDVMNGNRPLTVLAVDDDGLVLMNTTMMLEDLGHTPLEAYSGDEALRLLDERPDIDLVITDHSMPKMTGTELATAILERRSDMPVILATGYSEVPQGHGAELQKLTKPFTQEELGKAIGAVLQRR</sequence>
<dbReference type="PRINTS" id="PR00344">
    <property type="entry name" value="BCTRLSENSOR"/>
</dbReference>
<dbReference type="InterPro" id="IPR003661">
    <property type="entry name" value="HisK_dim/P_dom"/>
</dbReference>
<dbReference type="RefSeq" id="WP_377403041.1">
    <property type="nucleotide sequence ID" value="NZ_JBHUEQ010000026.1"/>
</dbReference>
<evidence type="ECO:0000259" key="5">
    <source>
        <dbReference type="PROSITE" id="PS50109"/>
    </source>
</evidence>
<dbReference type="EC" id="2.7.13.3" evidence="2"/>
<dbReference type="Pfam" id="PF02518">
    <property type="entry name" value="HATPase_c"/>
    <property type="match status" value="1"/>
</dbReference>
<feature type="modified residue" description="4-aspartylphosphate" evidence="4">
    <location>
        <position position="453"/>
    </location>
</feature>
<dbReference type="Gene3D" id="1.10.287.130">
    <property type="match status" value="1"/>
</dbReference>
<dbReference type="InterPro" id="IPR003594">
    <property type="entry name" value="HATPase_dom"/>
</dbReference>
<evidence type="ECO:0000256" key="1">
    <source>
        <dbReference type="ARBA" id="ARBA00000085"/>
    </source>
</evidence>
<dbReference type="InterPro" id="IPR036890">
    <property type="entry name" value="HATPase_C_sf"/>
</dbReference>
<evidence type="ECO:0000259" key="7">
    <source>
        <dbReference type="PROSITE" id="PS50112"/>
    </source>
</evidence>
<feature type="domain" description="Histidine kinase" evidence="5">
    <location>
        <begin position="158"/>
        <end position="376"/>
    </location>
</feature>
<evidence type="ECO:0000313" key="9">
    <source>
        <dbReference type="EMBL" id="MFD1746795.1"/>
    </source>
</evidence>
<dbReference type="InterPro" id="IPR011006">
    <property type="entry name" value="CheY-like_superfamily"/>
</dbReference>
<dbReference type="PANTHER" id="PTHR43065:SF49">
    <property type="entry name" value="HISTIDINE KINASE"/>
    <property type="match status" value="1"/>
</dbReference>
<dbReference type="InterPro" id="IPR005467">
    <property type="entry name" value="His_kinase_dom"/>
</dbReference>
<dbReference type="InterPro" id="IPR004358">
    <property type="entry name" value="Sig_transdc_His_kin-like_C"/>
</dbReference>
<dbReference type="CDD" id="cd00082">
    <property type="entry name" value="HisKA"/>
    <property type="match status" value="1"/>
</dbReference>
<name>A0ABW4M5Q3_9HYPH</name>
<gene>
    <name evidence="9" type="ORF">ACFSE1_15070</name>
</gene>
<dbReference type="Gene3D" id="3.30.450.20">
    <property type="entry name" value="PAS domain"/>
    <property type="match status" value="1"/>
</dbReference>
<dbReference type="PROSITE" id="PS50112">
    <property type="entry name" value="PAS"/>
    <property type="match status" value="1"/>
</dbReference>
<feature type="domain" description="PAS" evidence="7">
    <location>
        <begin position="11"/>
        <end position="84"/>
    </location>
</feature>
<dbReference type="EMBL" id="JBHUEQ010000026">
    <property type="protein sequence ID" value="MFD1746795.1"/>
    <property type="molecule type" value="Genomic_DNA"/>
</dbReference>
<dbReference type="SMART" id="SM00091">
    <property type="entry name" value="PAS"/>
    <property type="match status" value="1"/>
</dbReference>
<feature type="domain" description="PAC" evidence="8">
    <location>
        <begin position="86"/>
        <end position="138"/>
    </location>
</feature>
<dbReference type="Pfam" id="PF13426">
    <property type="entry name" value="PAS_9"/>
    <property type="match status" value="1"/>
</dbReference>
<evidence type="ECO:0000313" key="10">
    <source>
        <dbReference type="Proteomes" id="UP001597322"/>
    </source>
</evidence>
<dbReference type="NCBIfam" id="TIGR00229">
    <property type="entry name" value="sensory_box"/>
    <property type="match status" value="1"/>
</dbReference>
<dbReference type="InterPro" id="IPR035965">
    <property type="entry name" value="PAS-like_dom_sf"/>
</dbReference>
<comment type="caution">
    <text evidence="9">The sequence shown here is derived from an EMBL/GenBank/DDBJ whole genome shotgun (WGS) entry which is preliminary data.</text>
</comment>
<evidence type="ECO:0000259" key="8">
    <source>
        <dbReference type="PROSITE" id="PS50113"/>
    </source>
</evidence>
<feature type="domain" description="Response regulatory" evidence="6">
    <location>
        <begin position="403"/>
        <end position="514"/>
    </location>
</feature>
<dbReference type="SMART" id="SM00448">
    <property type="entry name" value="REC"/>
    <property type="match status" value="1"/>
</dbReference>
<dbReference type="Pfam" id="PF00072">
    <property type="entry name" value="Response_reg"/>
    <property type="match status" value="1"/>
</dbReference>
<dbReference type="PROSITE" id="PS50109">
    <property type="entry name" value="HIS_KIN"/>
    <property type="match status" value="1"/>
</dbReference>
<evidence type="ECO:0000256" key="3">
    <source>
        <dbReference type="ARBA" id="ARBA00022553"/>
    </source>
</evidence>
<dbReference type="SUPFAM" id="SSF55785">
    <property type="entry name" value="PYP-like sensor domain (PAS domain)"/>
    <property type="match status" value="1"/>
</dbReference>
<accession>A0ABW4M5Q3</accession>
<evidence type="ECO:0000256" key="4">
    <source>
        <dbReference type="PROSITE-ProRule" id="PRU00169"/>
    </source>
</evidence>
<dbReference type="InterPro" id="IPR000700">
    <property type="entry name" value="PAS-assoc_C"/>
</dbReference>
<dbReference type="PANTHER" id="PTHR43065">
    <property type="entry name" value="SENSOR HISTIDINE KINASE"/>
    <property type="match status" value="1"/>
</dbReference>
<evidence type="ECO:0000256" key="2">
    <source>
        <dbReference type="ARBA" id="ARBA00012438"/>
    </source>
</evidence>
<protein>
    <recommendedName>
        <fullName evidence="2">histidine kinase</fullName>
        <ecNumber evidence="2">2.7.13.3</ecNumber>
    </recommendedName>
</protein>
<dbReference type="Proteomes" id="UP001597322">
    <property type="component" value="Unassembled WGS sequence"/>
</dbReference>
<dbReference type="SUPFAM" id="SSF55874">
    <property type="entry name" value="ATPase domain of HSP90 chaperone/DNA topoisomerase II/histidine kinase"/>
    <property type="match status" value="1"/>
</dbReference>
<dbReference type="SUPFAM" id="SSF52172">
    <property type="entry name" value="CheY-like"/>
    <property type="match status" value="1"/>
</dbReference>